<evidence type="ECO:0000313" key="1">
    <source>
        <dbReference type="EMBL" id="PMD23543.1"/>
    </source>
</evidence>
<sequence length="198" mass="23206">MCFIRIGVLPLYDMGYLYKKALYGAYITSRLGIKKFHWVINTALEHWRPRSINRSTNTDFYIFLFLKFGIFSIGRTQDHTTRNGARTTLCKSKLAGFDWEIRRLDDTLPCFLGRWALMLSAIFCLRDLQRSKLECHLPSSVSPLKAWQDELSIAIKHHHVSPTTWRDRVSKLNSHSYIIRLCTRDHSHSHAHSHDFNL</sequence>
<dbReference type="Proteomes" id="UP000235672">
    <property type="component" value="Unassembled WGS sequence"/>
</dbReference>
<evidence type="ECO:0000313" key="2">
    <source>
        <dbReference type="Proteomes" id="UP000235672"/>
    </source>
</evidence>
<reference evidence="1 2" key="1">
    <citation type="submission" date="2016-05" db="EMBL/GenBank/DDBJ databases">
        <title>A degradative enzymes factory behind the ericoid mycorrhizal symbiosis.</title>
        <authorList>
            <consortium name="DOE Joint Genome Institute"/>
            <person name="Martino E."/>
            <person name="Morin E."/>
            <person name="Grelet G."/>
            <person name="Kuo A."/>
            <person name="Kohler A."/>
            <person name="Daghino S."/>
            <person name="Barry K."/>
            <person name="Choi C."/>
            <person name="Cichocki N."/>
            <person name="Clum A."/>
            <person name="Copeland A."/>
            <person name="Hainaut M."/>
            <person name="Haridas S."/>
            <person name="Labutti K."/>
            <person name="Lindquist E."/>
            <person name="Lipzen A."/>
            <person name="Khouja H.-R."/>
            <person name="Murat C."/>
            <person name="Ohm R."/>
            <person name="Olson A."/>
            <person name="Spatafora J."/>
            <person name="Veneault-Fourrey C."/>
            <person name="Henrissat B."/>
            <person name="Grigoriev I."/>
            <person name="Martin F."/>
            <person name="Perotto S."/>
        </authorList>
    </citation>
    <scope>NUCLEOTIDE SEQUENCE [LARGE SCALE GENOMIC DNA]</scope>
    <source>
        <strain evidence="1 2">UAMH 7357</strain>
    </source>
</reference>
<dbReference type="AlphaFoldDB" id="A0A2J6QB94"/>
<proteinExistence type="predicted"/>
<name>A0A2J6QB94_9HELO</name>
<protein>
    <submittedName>
        <fullName evidence="1">Uncharacterized protein</fullName>
    </submittedName>
</protein>
<accession>A0A2J6QB94</accession>
<organism evidence="1 2">
    <name type="scientific">Hyaloscypha hepaticicola</name>
    <dbReference type="NCBI Taxonomy" id="2082293"/>
    <lineage>
        <taxon>Eukaryota</taxon>
        <taxon>Fungi</taxon>
        <taxon>Dikarya</taxon>
        <taxon>Ascomycota</taxon>
        <taxon>Pezizomycotina</taxon>
        <taxon>Leotiomycetes</taxon>
        <taxon>Helotiales</taxon>
        <taxon>Hyaloscyphaceae</taxon>
        <taxon>Hyaloscypha</taxon>
    </lineage>
</organism>
<keyword evidence="2" id="KW-1185">Reference proteome</keyword>
<dbReference type="EMBL" id="KZ613474">
    <property type="protein sequence ID" value="PMD23543.1"/>
    <property type="molecule type" value="Genomic_DNA"/>
</dbReference>
<gene>
    <name evidence="1" type="ORF">NA56DRAFT_40801</name>
</gene>